<dbReference type="AlphaFoldDB" id="A0A7J7LTN7"/>
<proteinExistence type="predicted"/>
<name>A0A7J7LTN7_9MAGN</name>
<evidence type="ECO:0000313" key="1">
    <source>
        <dbReference type="EMBL" id="KAF6145937.1"/>
    </source>
</evidence>
<reference evidence="1 2" key="1">
    <citation type="journal article" date="2020" name="IScience">
        <title>Genome Sequencing of the Endangered Kingdonia uniflora (Circaeasteraceae, Ranunculales) Reveals Potential Mechanisms of Evolutionary Specialization.</title>
        <authorList>
            <person name="Sun Y."/>
            <person name="Deng T."/>
            <person name="Zhang A."/>
            <person name="Moore M.J."/>
            <person name="Landis J.B."/>
            <person name="Lin N."/>
            <person name="Zhang H."/>
            <person name="Zhang X."/>
            <person name="Huang J."/>
            <person name="Zhang X."/>
            <person name="Sun H."/>
            <person name="Wang H."/>
        </authorList>
    </citation>
    <scope>NUCLEOTIDE SEQUENCE [LARGE SCALE GENOMIC DNA]</scope>
    <source>
        <strain evidence="1">TB1705</strain>
        <tissue evidence="1">Leaf</tissue>
    </source>
</reference>
<organism evidence="1 2">
    <name type="scientific">Kingdonia uniflora</name>
    <dbReference type="NCBI Taxonomy" id="39325"/>
    <lineage>
        <taxon>Eukaryota</taxon>
        <taxon>Viridiplantae</taxon>
        <taxon>Streptophyta</taxon>
        <taxon>Embryophyta</taxon>
        <taxon>Tracheophyta</taxon>
        <taxon>Spermatophyta</taxon>
        <taxon>Magnoliopsida</taxon>
        <taxon>Ranunculales</taxon>
        <taxon>Circaeasteraceae</taxon>
        <taxon>Kingdonia</taxon>
    </lineage>
</organism>
<comment type="caution">
    <text evidence="1">The sequence shown here is derived from an EMBL/GenBank/DDBJ whole genome shotgun (WGS) entry which is preliminary data.</text>
</comment>
<feature type="non-terminal residue" evidence="1">
    <location>
        <position position="1"/>
    </location>
</feature>
<evidence type="ECO:0000313" key="2">
    <source>
        <dbReference type="Proteomes" id="UP000541444"/>
    </source>
</evidence>
<protein>
    <submittedName>
        <fullName evidence="1">Uncharacterized protein</fullName>
    </submittedName>
</protein>
<dbReference type="Proteomes" id="UP000541444">
    <property type="component" value="Unassembled WGS sequence"/>
</dbReference>
<dbReference type="OrthoDB" id="428159at2759"/>
<dbReference type="EMBL" id="JACGCM010002021">
    <property type="protein sequence ID" value="KAF6145937.1"/>
    <property type="molecule type" value="Genomic_DNA"/>
</dbReference>
<gene>
    <name evidence="1" type="ORF">GIB67_007956</name>
</gene>
<keyword evidence="2" id="KW-1185">Reference proteome</keyword>
<accession>A0A7J7LTN7</accession>
<sequence length="304" mass="33954">MPFKIQLQDLYAEFDILLTEFEVNVMESNCSETLSVLERFSGSITLSSCIIPHETVLKQLKVDFSLTSLRIHFSPQIYAVTVGVITSMGIPTSKPDEVVQGRPKNYDVFHFSVAGNMESVSFHARVADDAETSLVLILALGGINIQYSVEEEIEYWVGMKMLKISACSSKGGTSTLCMSRNFIALNEYQYDTGPGIDRTSCDLADECFLLHYQTQRSAGMVYHKYSISFHDVDLHIDPNIFGPLLQFYDTLSGYGNSSPDRSRNTCGFSKEIDDKILLSCSDHKNFGFSNYIEARFIGLGSIPL</sequence>